<evidence type="ECO:0000313" key="3">
    <source>
        <dbReference type="RefSeq" id="XP_011631156.2"/>
    </source>
</evidence>
<name>A0A6I9VYQ9_9HYME</name>
<feature type="non-terminal residue" evidence="3">
    <location>
        <position position="1"/>
    </location>
</feature>
<reference evidence="3" key="1">
    <citation type="submission" date="2025-08" db="UniProtKB">
        <authorList>
            <consortium name="RefSeq"/>
        </authorList>
    </citation>
    <scope>IDENTIFICATION</scope>
</reference>
<protein>
    <submittedName>
        <fullName evidence="3">Uncharacterized protein LOC105423185</fullName>
    </submittedName>
</protein>
<sequence>FTGRHGGRARSRAAGGAPIYGRMVHKAPAGSRWRNAMRGPSRMKVIENLSRHFGTVNTYTPNNRRITSFRVGGGSPRSQVPQAGSFEALKNLIQAERARELQEQHIAEEMETKAAAYREDKDRINEEQLLNRQQQRKQFSSPLLPLEIPPKVNYDYNQRRYNNPPNIGQAWSRSGPLSREYTLP</sequence>
<dbReference type="GeneID" id="105423185"/>
<gene>
    <name evidence="3" type="primary">LOC105423185</name>
</gene>
<feature type="compositionally biased region" description="Polar residues" evidence="1">
    <location>
        <begin position="155"/>
        <end position="172"/>
    </location>
</feature>
<organism evidence="2 3">
    <name type="scientific">Pogonomyrmex barbatus</name>
    <name type="common">red harvester ant</name>
    <dbReference type="NCBI Taxonomy" id="144034"/>
    <lineage>
        <taxon>Eukaryota</taxon>
        <taxon>Metazoa</taxon>
        <taxon>Ecdysozoa</taxon>
        <taxon>Arthropoda</taxon>
        <taxon>Hexapoda</taxon>
        <taxon>Insecta</taxon>
        <taxon>Pterygota</taxon>
        <taxon>Neoptera</taxon>
        <taxon>Endopterygota</taxon>
        <taxon>Hymenoptera</taxon>
        <taxon>Apocrita</taxon>
        <taxon>Aculeata</taxon>
        <taxon>Formicoidea</taxon>
        <taxon>Formicidae</taxon>
        <taxon>Myrmicinae</taxon>
        <taxon>Pogonomyrmex</taxon>
    </lineage>
</organism>
<dbReference type="OrthoDB" id="6376425at2759"/>
<dbReference type="KEGG" id="pbar:105423185"/>
<accession>A0A6I9VYQ9</accession>
<feature type="region of interest" description="Disordered" evidence="1">
    <location>
        <begin position="154"/>
        <end position="184"/>
    </location>
</feature>
<proteinExistence type="predicted"/>
<keyword evidence="2" id="KW-1185">Reference proteome</keyword>
<dbReference type="RefSeq" id="XP_011631156.2">
    <property type="nucleotide sequence ID" value="XM_011632854.2"/>
</dbReference>
<evidence type="ECO:0000256" key="1">
    <source>
        <dbReference type="SAM" id="MobiDB-lite"/>
    </source>
</evidence>
<evidence type="ECO:0000313" key="2">
    <source>
        <dbReference type="Proteomes" id="UP000504615"/>
    </source>
</evidence>
<dbReference type="AlphaFoldDB" id="A0A6I9VYQ9"/>
<dbReference type="Proteomes" id="UP000504615">
    <property type="component" value="Unplaced"/>
</dbReference>